<keyword evidence="2" id="KW-1185">Reference proteome</keyword>
<sequence>MWSISESKISYEEPQEALLAESEELVLIPTYKTPDEALFFFIDNQNNLGAVMVYKNIFGWKTDFRTWSSMNSIITKERVGGYQIHGDEIIFGLMKGGDNRVIMVDNVPAITINLELMLPDESENQEWNGLYLWYYETDDLSNLTSLSLVDRSTNEEIDTSPFSN</sequence>
<protein>
    <submittedName>
        <fullName evidence="1">Uncharacterized protein</fullName>
    </submittedName>
</protein>
<dbReference type="Proteomes" id="UP000242682">
    <property type="component" value="Unassembled WGS sequence"/>
</dbReference>
<organism evidence="1 2">
    <name type="scientific">Planomicrobium soli</name>
    <dbReference type="NCBI Taxonomy" id="1176648"/>
    <lineage>
        <taxon>Bacteria</taxon>
        <taxon>Bacillati</taxon>
        <taxon>Bacillota</taxon>
        <taxon>Bacilli</taxon>
        <taxon>Bacillales</taxon>
        <taxon>Caryophanaceae</taxon>
        <taxon>Planomicrobium</taxon>
    </lineage>
</organism>
<name>A0A2P8H5V0_9BACL</name>
<reference evidence="1 2" key="1">
    <citation type="submission" date="2018-03" db="EMBL/GenBank/DDBJ databases">
        <title>Genomic Encyclopedia of Type Strains, Phase III (KMG-III): the genomes of soil and plant-associated and newly described type strains.</title>
        <authorList>
            <person name="Whitman W."/>
        </authorList>
    </citation>
    <scope>NUCLEOTIDE SEQUENCE [LARGE SCALE GENOMIC DNA]</scope>
    <source>
        <strain evidence="1 2">CGMCC 1.12259</strain>
    </source>
</reference>
<comment type="caution">
    <text evidence="1">The sequence shown here is derived from an EMBL/GenBank/DDBJ whole genome shotgun (WGS) entry which is preliminary data.</text>
</comment>
<gene>
    <name evidence="1" type="ORF">B0H99_102267</name>
</gene>
<evidence type="ECO:0000313" key="2">
    <source>
        <dbReference type="Proteomes" id="UP000242682"/>
    </source>
</evidence>
<proteinExistence type="predicted"/>
<dbReference type="OrthoDB" id="2869073at2"/>
<dbReference type="EMBL" id="PYAT01000002">
    <property type="protein sequence ID" value="PSL41583.1"/>
    <property type="molecule type" value="Genomic_DNA"/>
</dbReference>
<dbReference type="AlphaFoldDB" id="A0A2P8H5V0"/>
<evidence type="ECO:0000313" key="1">
    <source>
        <dbReference type="EMBL" id="PSL41583.1"/>
    </source>
</evidence>
<accession>A0A2P8H5V0</accession>
<dbReference type="RefSeq" id="WP_146137239.1">
    <property type="nucleotide sequence ID" value="NZ_PYAT01000002.1"/>
</dbReference>